<proteinExistence type="predicted"/>
<evidence type="ECO:0000313" key="2">
    <source>
        <dbReference type="EMBL" id="KIA94090.1"/>
    </source>
</evidence>
<dbReference type="EMBL" id="JSYN01000011">
    <property type="protein sequence ID" value="KIA94090.1"/>
    <property type="molecule type" value="Genomic_DNA"/>
</dbReference>
<dbReference type="RefSeq" id="WP_039475646.1">
    <property type="nucleotide sequence ID" value="NZ_JSYN01000011.1"/>
</dbReference>
<evidence type="ECO:0000313" key="3">
    <source>
        <dbReference type="Proteomes" id="UP000031246"/>
    </source>
</evidence>
<feature type="compositionally biased region" description="Polar residues" evidence="1">
    <location>
        <begin position="12"/>
        <end position="21"/>
    </location>
</feature>
<dbReference type="OrthoDB" id="771396at2"/>
<gene>
    <name evidence="2" type="ORF">OC25_10865</name>
</gene>
<name>A0A0C1DJH3_9SPHI</name>
<comment type="caution">
    <text evidence="2">The sequence shown here is derived from an EMBL/GenBank/DDBJ whole genome shotgun (WGS) entry which is preliminary data.</text>
</comment>
<protein>
    <submittedName>
        <fullName evidence="2">Uncharacterized protein</fullName>
    </submittedName>
</protein>
<reference evidence="2 3" key="1">
    <citation type="submission" date="2014-10" db="EMBL/GenBank/DDBJ databases">
        <title>Pedobacter Kyungheensis.</title>
        <authorList>
            <person name="Anderson B.M."/>
            <person name="Newman J.D."/>
        </authorList>
    </citation>
    <scope>NUCLEOTIDE SEQUENCE [LARGE SCALE GENOMIC DNA]</scope>
    <source>
        <strain evidence="2 3">KACC 16221</strain>
    </source>
</reference>
<keyword evidence="3" id="KW-1185">Reference proteome</keyword>
<feature type="compositionally biased region" description="Basic and acidic residues" evidence="1">
    <location>
        <begin position="1"/>
        <end position="11"/>
    </location>
</feature>
<sequence length="63" mass="6893">MAPLKLSEEQHATLSNKNTTAETDEQPLALHPEAYKVKGPSPDKMKTVSASLRNYAHGLYGLL</sequence>
<dbReference type="AlphaFoldDB" id="A0A0C1DJH3"/>
<dbReference type="Proteomes" id="UP000031246">
    <property type="component" value="Unassembled WGS sequence"/>
</dbReference>
<organism evidence="2 3">
    <name type="scientific">Pedobacter kyungheensis</name>
    <dbReference type="NCBI Taxonomy" id="1069985"/>
    <lineage>
        <taxon>Bacteria</taxon>
        <taxon>Pseudomonadati</taxon>
        <taxon>Bacteroidota</taxon>
        <taxon>Sphingobacteriia</taxon>
        <taxon>Sphingobacteriales</taxon>
        <taxon>Sphingobacteriaceae</taxon>
        <taxon>Pedobacter</taxon>
    </lineage>
</organism>
<feature type="compositionally biased region" description="Basic and acidic residues" evidence="1">
    <location>
        <begin position="33"/>
        <end position="44"/>
    </location>
</feature>
<feature type="region of interest" description="Disordered" evidence="1">
    <location>
        <begin position="1"/>
        <end position="44"/>
    </location>
</feature>
<evidence type="ECO:0000256" key="1">
    <source>
        <dbReference type="SAM" id="MobiDB-lite"/>
    </source>
</evidence>
<accession>A0A0C1DJH3</accession>